<protein>
    <submittedName>
        <fullName evidence="2">Uncharacterized protein</fullName>
    </submittedName>
</protein>
<accession>A0AA88E3Y9</accession>
<gene>
    <name evidence="2" type="ORF">TIFTF001_036544</name>
</gene>
<name>A0AA88E3Y9_FICCA</name>
<comment type="caution">
    <text evidence="2">The sequence shown here is derived from an EMBL/GenBank/DDBJ whole genome shotgun (WGS) entry which is preliminary data.</text>
</comment>
<reference evidence="2" key="1">
    <citation type="submission" date="2023-07" db="EMBL/GenBank/DDBJ databases">
        <title>draft genome sequence of fig (Ficus carica).</title>
        <authorList>
            <person name="Takahashi T."/>
            <person name="Nishimura K."/>
        </authorList>
    </citation>
    <scope>NUCLEOTIDE SEQUENCE</scope>
</reference>
<sequence length="63" mass="7147">MNESDWTVESGARVLRGKNEESKMGTGKSGLGCFHYKQRKECSVGREGKQGKWRNVERAKSRT</sequence>
<evidence type="ECO:0000313" key="3">
    <source>
        <dbReference type="Proteomes" id="UP001187192"/>
    </source>
</evidence>
<proteinExistence type="predicted"/>
<dbReference type="EMBL" id="BTGU01000459">
    <property type="protein sequence ID" value="GMN67479.1"/>
    <property type="molecule type" value="Genomic_DNA"/>
</dbReference>
<dbReference type="AlphaFoldDB" id="A0AA88E3Y9"/>
<dbReference type="Gramene" id="FCD_00021800-RA">
    <property type="protein sequence ID" value="FCD_00021800-RA:cds"/>
    <property type="gene ID" value="FCD_00021800"/>
</dbReference>
<organism evidence="2 3">
    <name type="scientific">Ficus carica</name>
    <name type="common">Common fig</name>
    <dbReference type="NCBI Taxonomy" id="3494"/>
    <lineage>
        <taxon>Eukaryota</taxon>
        <taxon>Viridiplantae</taxon>
        <taxon>Streptophyta</taxon>
        <taxon>Embryophyta</taxon>
        <taxon>Tracheophyta</taxon>
        <taxon>Spermatophyta</taxon>
        <taxon>Magnoliopsida</taxon>
        <taxon>eudicotyledons</taxon>
        <taxon>Gunneridae</taxon>
        <taxon>Pentapetalae</taxon>
        <taxon>rosids</taxon>
        <taxon>fabids</taxon>
        <taxon>Rosales</taxon>
        <taxon>Moraceae</taxon>
        <taxon>Ficeae</taxon>
        <taxon>Ficus</taxon>
    </lineage>
</organism>
<evidence type="ECO:0000313" key="2">
    <source>
        <dbReference type="EMBL" id="GMN67479.1"/>
    </source>
</evidence>
<evidence type="ECO:0000256" key="1">
    <source>
        <dbReference type="SAM" id="MobiDB-lite"/>
    </source>
</evidence>
<keyword evidence="3" id="KW-1185">Reference proteome</keyword>
<feature type="region of interest" description="Disordered" evidence="1">
    <location>
        <begin position="1"/>
        <end position="30"/>
    </location>
</feature>
<feature type="region of interest" description="Disordered" evidence="1">
    <location>
        <begin position="44"/>
        <end position="63"/>
    </location>
</feature>
<dbReference type="Proteomes" id="UP001187192">
    <property type="component" value="Unassembled WGS sequence"/>
</dbReference>